<feature type="binding site" evidence="12">
    <location>
        <begin position="34"/>
        <end position="41"/>
    </location>
    <ligand>
        <name>ATP</name>
        <dbReference type="ChEBI" id="CHEBI:30616"/>
    </ligand>
</feature>
<evidence type="ECO:0000256" key="8">
    <source>
        <dbReference type="ARBA" id="ARBA00034617"/>
    </source>
</evidence>
<comment type="similarity">
    <text evidence="1">Belongs to the helicase family. UvrD subfamily.</text>
</comment>
<evidence type="ECO:0000256" key="11">
    <source>
        <dbReference type="ARBA" id="ARBA00048988"/>
    </source>
</evidence>
<keyword evidence="5 12" id="KW-0067">ATP-binding</keyword>
<dbReference type="GO" id="GO:0003677">
    <property type="term" value="F:DNA binding"/>
    <property type="evidence" value="ECO:0007669"/>
    <property type="project" value="UniProtKB-KW"/>
</dbReference>
<keyword evidence="3 12" id="KW-0378">Hydrolase</keyword>
<dbReference type="AlphaFoldDB" id="A0A0E4FVY9"/>
<keyword evidence="4 12" id="KW-0347">Helicase</keyword>
<dbReference type="EMBL" id="AP014685">
    <property type="protein sequence ID" value="BAR57709.1"/>
    <property type="molecule type" value="Genomic_DNA"/>
</dbReference>
<proteinExistence type="inferred from homology"/>
<reference evidence="14 15" key="1">
    <citation type="submission" date="2014-11" db="EMBL/GenBank/DDBJ databases">
        <title>Symbiosis island explosion on the genome of extra-slow-growing strains of soybean bradyrhizobia with massive insertion sequences.</title>
        <authorList>
            <person name="Iida T."/>
            <person name="Minamisawa K."/>
        </authorList>
    </citation>
    <scope>NUCLEOTIDE SEQUENCE [LARGE SCALE GENOMIC DNA]</scope>
    <source>
        <strain evidence="14 15">NK6</strain>
    </source>
</reference>
<protein>
    <recommendedName>
        <fullName evidence="9">DNA 3'-5' helicase</fullName>
        <ecNumber evidence="9">5.6.2.4</ecNumber>
    </recommendedName>
    <alternativeName>
        <fullName evidence="10">DNA 3'-5' helicase II</fullName>
    </alternativeName>
</protein>
<evidence type="ECO:0000259" key="13">
    <source>
        <dbReference type="PROSITE" id="PS51198"/>
    </source>
</evidence>
<organism evidence="14 15">
    <name type="scientific">Bradyrhizobium diazoefficiens</name>
    <dbReference type="NCBI Taxonomy" id="1355477"/>
    <lineage>
        <taxon>Bacteria</taxon>
        <taxon>Pseudomonadati</taxon>
        <taxon>Pseudomonadota</taxon>
        <taxon>Alphaproteobacteria</taxon>
        <taxon>Hyphomicrobiales</taxon>
        <taxon>Nitrobacteraceae</taxon>
        <taxon>Bradyrhizobium</taxon>
    </lineage>
</organism>
<keyword evidence="7" id="KW-0413">Isomerase</keyword>
<dbReference type="Pfam" id="PF00580">
    <property type="entry name" value="UvrD-helicase"/>
    <property type="match status" value="1"/>
</dbReference>
<evidence type="ECO:0000256" key="1">
    <source>
        <dbReference type="ARBA" id="ARBA00009922"/>
    </source>
</evidence>
<dbReference type="PROSITE" id="PS51198">
    <property type="entry name" value="UVRD_HELICASE_ATP_BIND"/>
    <property type="match status" value="1"/>
</dbReference>
<gene>
    <name evidence="14" type="ORF">NK6_4542</name>
</gene>
<evidence type="ECO:0000313" key="14">
    <source>
        <dbReference type="EMBL" id="BAR57709.1"/>
    </source>
</evidence>
<evidence type="ECO:0000313" key="15">
    <source>
        <dbReference type="Proteomes" id="UP000063308"/>
    </source>
</evidence>
<feature type="domain" description="UvrD-like helicase ATP-binding" evidence="13">
    <location>
        <begin position="13"/>
        <end position="290"/>
    </location>
</feature>
<accession>A0A0E4FVY9</accession>
<dbReference type="Gene3D" id="1.10.486.10">
    <property type="entry name" value="PCRA, domain 4"/>
    <property type="match status" value="1"/>
</dbReference>
<dbReference type="EC" id="5.6.2.4" evidence="9"/>
<evidence type="ECO:0000256" key="2">
    <source>
        <dbReference type="ARBA" id="ARBA00022741"/>
    </source>
</evidence>
<dbReference type="Gene3D" id="3.40.50.300">
    <property type="entry name" value="P-loop containing nucleotide triphosphate hydrolases"/>
    <property type="match status" value="2"/>
</dbReference>
<evidence type="ECO:0000256" key="6">
    <source>
        <dbReference type="ARBA" id="ARBA00023125"/>
    </source>
</evidence>
<dbReference type="InterPro" id="IPR000212">
    <property type="entry name" value="DNA_helicase_UvrD/REP"/>
</dbReference>
<dbReference type="GO" id="GO:0043138">
    <property type="term" value="F:3'-5' DNA helicase activity"/>
    <property type="evidence" value="ECO:0007669"/>
    <property type="project" value="UniProtKB-EC"/>
</dbReference>
<keyword evidence="2 12" id="KW-0547">Nucleotide-binding</keyword>
<dbReference type="Pfam" id="PF13361">
    <property type="entry name" value="UvrD_C"/>
    <property type="match status" value="1"/>
</dbReference>
<dbReference type="InterPro" id="IPR014017">
    <property type="entry name" value="DNA_helicase_UvrD-like_C"/>
</dbReference>
<dbReference type="GO" id="GO:0016887">
    <property type="term" value="F:ATP hydrolysis activity"/>
    <property type="evidence" value="ECO:0007669"/>
    <property type="project" value="RHEA"/>
</dbReference>
<dbReference type="Proteomes" id="UP000063308">
    <property type="component" value="Chromosome"/>
</dbReference>
<dbReference type="Gene3D" id="1.10.10.160">
    <property type="match status" value="1"/>
</dbReference>
<dbReference type="InterPro" id="IPR013986">
    <property type="entry name" value="DExx_box_DNA_helicase_dom_sf"/>
</dbReference>
<evidence type="ECO:0000256" key="3">
    <source>
        <dbReference type="ARBA" id="ARBA00022801"/>
    </source>
</evidence>
<keyword evidence="6" id="KW-0238">DNA-binding</keyword>
<comment type="catalytic activity">
    <reaction evidence="8">
        <text>Couples ATP hydrolysis with the unwinding of duplex DNA by translocating in the 3'-5' direction.</text>
        <dbReference type="EC" id="5.6.2.4"/>
    </reaction>
</comment>
<dbReference type="SUPFAM" id="SSF52540">
    <property type="entry name" value="P-loop containing nucleoside triphosphate hydrolases"/>
    <property type="match status" value="1"/>
</dbReference>
<dbReference type="PANTHER" id="PTHR11070">
    <property type="entry name" value="UVRD / RECB / PCRA DNA HELICASE FAMILY MEMBER"/>
    <property type="match status" value="1"/>
</dbReference>
<evidence type="ECO:0000256" key="4">
    <source>
        <dbReference type="ARBA" id="ARBA00022806"/>
    </source>
</evidence>
<dbReference type="CDD" id="cd17932">
    <property type="entry name" value="DEXQc_UvrD"/>
    <property type="match status" value="1"/>
</dbReference>
<sequence length="595" mass="66682">MSNQALYLRAADDLRRNAAQWEAYESEGHCVVLAGPGSGKTKTLTTKLARILYEDVQTPRGVACITFNNECARELETRLAQLGIEANERLFVGTVHSFSLTEIVLPYAKSAKLGLPDDFKVATQRDQALALERAHKRVIGGPGNPQETKFAMGRHRRSILNRESEQWRAVDPQMSRLVVAYEDELRKMGTVDFDDMPLLAVRALREHAWLQRAILAKFPVLVVDEYQDLGRALHRMVMGLCFSTGIRLFAVGDVDQSVYGFTGAHPELLQQVADRADVQTVRLEFNYRCGSNIVAASEFALGEVRGYRTPPGAHEGKIFFHALASSYEDQANHLFSVVLPDLQRRLGKLTPGDIAILYPAAWIGDAVAQLASRHGLGVLRADANALYPRSSRIMRWLEDCALWCCSGWRSGEPDFTKLVRDGVRIFSEDIISDDLRLQFQRQLISALWSRRMRTIPVHDWLGGVRDDAFSEFLSGKVVRDEAETLRQFIERCGADGDAHGMTLEQFAGDGEQNERINLSTLHSAKGREFRVVILFGMDSGRLPRNGASSNEIREARRTFYVGFTRPKEELHVVYTAARPSSFVVEVQKRMGVIAG</sequence>
<dbReference type="InterPro" id="IPR027417">
    <property type="entry name" value="P-loop_NTPase"/>
</dbReference>
<dbReference type="GO" id="GO:0005524">
    <property type="term" value="F:ATP binding"/>
    <property type="evidence" value="ECO:0007669"/>
    <property type="project" value="UniProtKB-UniRule"/>
</dbReference>
<comment type="catalytic activity">
    <reaction evidence="11">
        <text>ATP + H2O = ADP + phosphate + H(+)</text>
        <dbReference type="Rhea" id="RHEA:13065"/>
        <dbReference type="ChEBI" id="CHEBI:15377"/>
        <dbReference type="ChEBI" id="CHEBI:15378"/>
        <dbReference type="ChEBI" id="CHEBI:30616"/>
        <dbReference type="ChEBI" id="CHEBI:43474"/>
        <dbReference type="ChEBI" id="CHEBI:456216"/>
        <dbReference type="EC" id="5.6.2.4"/>
    </reaction>
</comment>
<dbReference type="InterPro" id="IPR014016">
    <property type="entry name" value="UvrD-like_ATP-bd"/>
</dbReference>
<evidence type="ECO:0000256" key="5">
    <source>
        <dbReference type="ARBA" id="ARBA00022840"/>
    </source>
</evidence>
<name>A0A0E4FVY9_9BRAD</name>
<dbReference type="GO" id="GO:0000725">
    <property type="term" value="P:recombinational repair"/>
    <property type="evidence" value="ECO:0007669"/>
    <property type="project" value="TreeGrafter"/>
</dbReference>
<dbReference type="PANTHER" id="PTHR11070:SF2">
    <property type="entry name" value="ATP-DEPENDENT DNA HELICASE SRS2"/>
    <property type="match status" value="1"/>
</dbReference>
<evidence type="ECO:0000256" key="10">
    <source>
        <dbReference type="ARBA" id="ARBA00034923"/>
    </source>
</evidence>
<evidence type="ECO:0000256" key="12">
    <source>
        <dbReference type="PROSITE-ProRule" id="PRU00560"/>
    </source>
</evidence>
<evidence type="ECO:0000256" key="9">
    <source>
        <dbReference type="ARBA" id="ARBA00034808"/>
    </source>
</evidence>
<evidence type="ECO:0000256" key="7">
    <source>
        <dbReference type="ARBA" id="ARBA00023235"/>
    </source>
</evidence>